<comment type="caution">
    <text evidence="1">The sequence shown here is derived from an EMBL/GenBank/DDBJ whole genome shotgun (WGS) entry which is preliminary data.</text>
</comment>
<gene>
    <name evidence="1" type="ORF">FO441_01260</name>
</gene>
<keyword evidence="2" id="KW-1185">Reference proteome</keyword>
<dbReference type="EMBL" id="VMSJ01000001">
    <property type="protein sequence ID" value="TVT28934.1"/>
    <property type="molecule type" value="Genomic_DNA"/>
</dbReference>
<evidence type="ECO:0000313" key="1">
    <source>
        <dbReference type="EMBL" id="TVT28934.1"/>
    </source>
</evidence>
<reference evidence="1 2" key="1">
    <citation type="submission" date="2019-07" db="EMBL/GenBank/DDBJ databases">
        <title>Salinicoccus cyprini sp. nov., isolated from gastro-intestinal tract of mirror carp, Cyprinus carpio var. specularis, collected from Gobind Sagar Reservoir, Himachal Pradesh, India.</title>
        <authorList>
            <person name="Talwar C."/>
            <person name="Singh A.K."/>
            <person name="Lal R."/>
            <person name="Negi R.K."/>
        </authorList>
    </citation>
    <scope>NUCLEOTIDE SEQUENCE [LARGE SCALE GENOMIC DNA]</scope>
    <source>
        <strain evidence="1 2">CT19</strain>
    </source>
</reference>
<organism evidence="1 2">
    <name type="scientific">Salinicoccus cyprini</name>
    <dbReference type="NCBI Taxonomy" id="2493691"/>
    <lineage>
        <taxon>Bacteria</taxon>
        <taxon>Bacillati</taxon>
        <taxon>Bacillota</taxon>
        <taxon>Bacilli</taxon>
        <taxon>Bacillales</taxon>
        <taxon>Staphylococcaceae</taxon>
        <taxon>Salinicoccus</taxon>
    </lineage>
</organism>
<dbReference type="Pfam" id="PF02585">
    <property type="entry name" value="PIG-L"/>
    <property type="match status" value="1"/>
</dbReference>
<sequence>MNILVFAPHDDDEVLGAGGVIAKYADEGHDVYLCGVTSGPDPEEIETIRSEAKTAHEVLGVKEAFFLHLPMIGLRHMETSEINARIHDVVTRINPEVVFLPHKGDMNFDHAETTYAAMVALRPFNVPALREILVYETLSETEWNTPTVDNLFIPNVYIDISSTIDRKLEAMECYQSQLRIYPHPRSLEAIRALSMVRGSTICTEHAESFMMIRSIRR</sequence>
<accession>A0A558AXE7</accession>
<dbReference type="GO" id="GO:0016811">
    <property type="term" value="F:hydrolase activity, acting on carbon-nitrogen (but not peptide) bonds, in linear amides"/>
    <property type="evidence" value="ECO:0007669"/>
    <property type="project" value="TreeGrafter"/>
</dbReference>
<name>A0A558AXE7_9STAP</name>
<dbReference type="AlphaFoldDB" id="A0A558AXE7"/>
<protein>
    <submittedName>
        <fullName evidence="1">PIG-L family deacetylase</fullName>
    </submittedName>
</protein>
<evidence type="ECO:0000313" key="2">
    <source>
        <dbReference type="Proteomes" id="UP000315103"/>
    </source>
</evidence>
<dbReference type="RefSeq" id="WP_145284645.1">
    <property type="nucleotide sequence ID" value="NZ_VMSJ01000001.1"/>
</dbReference>
<dbReference type="PANTHER" id="PTHR12993:SF11">
    <property type="entry name" value="N-ACETYLGLUCOSAMINYL-PHOSPHATIDYLINOSITOL DE-N-ACETYLASE"/>
    <property type="match status" value="1"/>
</dbReference>
<dbReference type="Proteomes" id="UP000315103">
    <property type="component" value="Unassembled WGS sequence"/>
</dbReference>
<dbReference type="SUPFAM" id="SSF102588">
    <property type="entry name" value="LmbE-like"/>
    <property type="match status" value="1"/>
</dbReference>
<dbReference type="OrthoDB" id="9790023at2"/>
<proteinExistence type="predicted"/>
<dbReference type="InterPro" id="IPR003737">
    <property type="entry name" value="GlcNAc_PI_deacetylase-related"/>
</dbReference>
<dbReference type="Gene3D" id="3.40.50.10320">
    <property type="entry name" value="LmbE-like"/>
    <property type="match status" value="1"/>
</dbReference>
<dbReference type="InterPro" id="IPR024078">
    <property type="entry name" value="LmbE-like_dom_sf"/>
</dbReference>
<dbReference type="PANTHER" id="PTHR12993">
    <property type="entry name" value="N-ACETYLGLUCOSAMINYL-PHOSPHATIDYLINOSITOL DE-N-ACETYLASE-RELATED"/>
    <property type="match status" value="1"/>
</dbReference>